<dbReference type="InterPro" id="IPR036390">
    <property type="entry name" value="WH_DNA-bd_sf"/>
</dbReference>
<dbReference type="RefSeq" id="WP_255332087.1">
    <property type="nucleotide sequence ID" value="NZ_VOTZ01000006.1"/>
</dbReference>
<name>A0ABD4TLJ0_9EURY</name>
<comment type="caution">
    <text evidence="1">The sequence shown here is derived from an EMBL/GenBank/DDBJ whole genome shotgun (WGS) entry which is preliminary data.</text>
</comment>
<reference evidence="1 2" key="1">
    <citation type="submission" date="2019-08" db="EMBL/GenBank/DDBJ databases">
        <authorList>
            <person name="Chen S.-C."/>
            <person name="Lai M.-C."/>
            <person name="You Y.-T."/>
        </authorList>
    </citation>
    <scope>NUCLEOTIDE SEQUENCE [LARGE SCALE GENOMIC DNA]</scope>
    <source>
        <strain evidence="1 2">P2F9704a</strain>
    </source>
</reference>
<evidence type="ECO:0000313" key="2">
    <source>
        <dbReference type="Proteomes" id="UP001524383"/>
    </source>
</evidence>
<organism evidence="1 2">
    <name type="scientific">Methanocalculus taiwanensis</name>
    <dbReference type="NCBI Taxonomy" id="106207"/>
    <lineage>
        <taxon>Archaea</taxon>
        <taxon>Methanobacteriati</taxon>
        <taxon>Methanobacteriota</taxon>
        <taxon>Stenosarchaea group</taxon>
        <taxon>Methanomicrobia</taxon>
        <taxon>Methanomicrobiales</taxon>
        <taxon>Methanocalculaceae</taxon>
        <taxon>Methanocalculus</taxon>
    </lineage>
</organism>
<gene>
    <name evidence="1" type="ORF">FTO68_03950</name>
</gene>
<evidence type="ECO:0000313" key="1">
    <source>
        <dbReference type="EMBL" id="MCQ1538145.1"/>
    </source>
</evidence>
<dbReference type="PIRSF" id="PIRSF037373">
    <property type="entry name" value="UCP037373_trxn_reg"/>
    <property type="match status" value="1"/>
</dbReference>
<dbReference type="InterPro" id="IPR017185">
    <property type="entry name" value="UCP037373_trxn_reg"/>
</dbReference>
<keyword evidence="2" id="KW-1185">Reference proteome</keyword>
<dbReference type="InterPro" id="IPR036388">
    <property type="entry name" value="WH-like_DNA-bd_sf"/>
</dbReference>
<dbReference type="SUPFAM" id="SSF46785">
    <property type="entry name" value="Winged helix' DNA-binding domain"/>
    <property type="match status" value="1"/>
</dbReference>
<protein>
    <submittedName>
        <fullName evidence="1">ArsR family transcriptional regulator</fullName>
    </submittedName>
</protein>
<dbReference type="EMBL" id="VOTZ01000006">
    <property type="protein sequence ID" value="MCQ1538145.1"/>
    <property type="molecule type" value="Genomic_DNA"/>
</dbReference>
<proteinExistence type="predicted"/>
<sequence>MEPGVFGTLTPKQEELVNLLNGIGMKRNVAKVLVFLSDLPEASSREIERGTDLRQPEVSIAMRDLKEHEWVNCRESKTENKGRPVKIYSIALGLNEITNILEEKKRQEAESQITMINRMRECIES</sequence>
<accession>A0ABD4TLJ0</accession>
<dbReference type="Proteomes" id="UP001524383">
    <property type="component" value="Unassembled WGS sequence"/>
</dbReference>
<dbReference type="AlphaFoldDB" id="A0ABD4TLJ0"/>
<dbReference type="Gene3D" id="1.10.10.10">
    <property type="entry name" value="Winged helix-like DNA-binding domain superfamily/Winged helix DNA-binding domain"/>
    <property type="match status" value="1"/>
</dbReference>